<keyword evidence="3" id="KW-0547">Nucleotide-binding</keyword>
<keyword evidence="4" id="KW-0418">Kinase</keyword>
<evidence type="ECO:0000313" key="9">
    <source>
        <dbReference type="EMBL" id="CAD8700487.1"/>
    </source>
</evidence>
<protein>
    <recommendedName>
        <fullName evidence="10">NAD(+) kinase</fullName>
    </recommendedName>
</protein>
<dbReference type="Pfam" id="PF20143">
    <property type="entry name" value="NAD_kinase_C"/>
    <property type="match status" value="1"/>
</dbReference>
<evidence type="ECO:0000256" key="8">
    <source>
        <dbReference type="SAM" id="MobiDB-lite"/>
    </source>
</evidence>
<dbReference type="Gene3D" id="2.60.200.30">
    <property type="entry name" value="Probable inorganic polyphosphate/atp-NAD kinase, domain 2"/>
    <property type="match status" value="1"/>
</dbReference>
<evidence type="ECO:0000256" key="2">
    <source>
        <dbReference type="ARBA" id="ARBA00022679"/>
    </source>
</evidence>
<keyword evidence="7" id="KW-0520">NAD</keyword>
<reference evidence="9" key="1">
    <citation type="submission" date="2021-01" db="EMBL/GenBank/DDBJ databases">
        <authorList>
            <person name="Corre E."/>
            <person name="Pelletier E."/>
            <person name="Niang G."/>
            <person name="Scheremetjew M."/>
            <person name="Finn R."/>
            <person name="Kale V."/>
            <person name="Holt S."/>
            <person name="Cochrane G."/>
            <person name="Meng A."/>
            <person name="Brown T."/>
            <person name="Cohen L."/>
        </authorList>
    </citation>
    <scope>NUCLEOTIDE SEQUENCE</scope>
    <source>
        <strain evidence="9">SL-175</strain>
    </source>
</reference>
<dbReference type="SUPFAM" id="SSF111331">
    <property type="entry name" value="NAD kinase/diacylglycerol kinase-like"/>
    <property type="match status" value="1"/>
</dbReference>
<dbReference type="PANTHER" id="PTHR20275:SF0">
    <property type="entry name" value="NAD KINASE"/>
    <property type="match status" value="1"/>
</dbReference>
<dbReference type="HAMAP" id="MF_00361">
    <property type="entry name" value="NAD_kinase"/>
    <property type="match status" value="1"/>
</dbReference>
<evidence type="ECO:0000256" key="3">
    <source>
        <dbReference type="ARBA" id="ARBA00022741"/>
    </source>
</evidence>
<dbReference type="PANTHER" id="PTHR20275">
    <property type="entry name" value="NAD KINASE"/>
    <property type="match status" value="1"/>
</dbReference>
<name>A0A7S0S9E1_9CHLO</name>
<dbReference type="GO" id="GO:0003951">
    <property type="term" value="F:NAD+ kinase activity"/>
    <property type="evidence" value="ECO:0007669"/>
    <property type="project" value="InterPro"/>
</dbReference>
<keyword evidence="5" id="KW-0067">ATP-binding</keyword>
<dbReference type="EMBL" id="HBFC01005660">
    <property type="protein sequence ID" value="CAD8700487.1"/>
    <property type="molecule type" value="Transcribed_RNA"/>
</dbReference>
<evidence type="ECO:0000256" key="6">
    <source>
        <dbReference type="ARBA" id="ARBA00022857"/>
    </source>
</evidence>
<feature type="compositionally biased region" description="Gly residues" evidence="8">
    <location>
        <begin position="94"/>
        <end position="105"/>
    </location>
</feature>
<gene>
    <name evidence="9" type="ORF">MANT1106_LOCUS3169</name>
</gene>
<evidence type="ECO:0000256" key="1">
    <source>
        <dbReference type="ARBA" id="ARBA00010995"/>
    </source>
</evidence>
<dbReference type="Gene3D" id="3.40.50.10330">
    <property type="entry name" value="Probable inorganic polyphosphate/atp-NAD kinase, domain 1"/>
    <property type="match status" value="1"/>
</dbReference>
<dbReference type="FunFam" id="2.60.200.30:FF:000009">
    <property type="entry name" value="Poly(P)/ATP NAD kinase"/>
    <property type="match status" value="1"/>
</dbReference>
<feature type="region of interest" description="Disordered" evidence="8">
    <location>
        <begin position="1"/>
        <end position="29"/>
    </location>
</feature>
<feature type="compositionally biased region" description="Low complexity" evidence="8">
    <location>
        <begin position="64"/>
        <end position="74"/>
    </location>
</feature>
<feature type="compositionally biased region" description="Basic and acidic residues" evidence="8">
    <location>
        <begin position="9"/>
        <end position="19"/>
    </location>
</feature>
<feature type="region of interest" description="Disordered" evidence="8">
    <location>
        <begin position="47"/>
        <end position="108"/>
    </location>
</feature>
<dbReference type="GO" id="GO:0019674">
    <property type="term" value="P:NAD+ metabolic process"/>
    <property type="evidence" value="ECO:0007669"/>
    <property type="project" value="InterPro"/>
</dbReference>
<evidence type="ECO:0000256" key="7">
    <source>
        <dbReference type="ARBA" id="ARBA00023027"/>
    </source>
</evidence>
<keyword evidence="6" id="KW-0521">NADP</keyword>
<dbReference type="Pfam" id="PF01513">
    <property type="entry name" value="NAD_kinase"/>
    <property type="match status" value="1"/>
</dbReference>
<proteinExistence type="inferred from homology"/>
<evidence type="ECO:0000256" key="4">
    <source>
        <dbReference type="ARBA" id="ARBA00022777"/>
    </source>
</evidence>
<dbReference type="GO" id="GO:0006741">
    <property type="term" value="P:NADP+ biosynthetic process"/>
    <property type="evidence" value="ECO:0007669"/>
    <property type="project" value="InterPro"/>
</dbReference>
<organism evidence="9">
    <name type="scientific">Mantoniella antarctica</name>
    <dbReference type="NCBI Taxonomy" id="81844"/>
    <lineage>
        <taxon>Eukaryota</taxon>
        <taxon>Viridiplantae</taxon>
        <taxon>Chlorophyta</taxon>
        <taxon>Mamiellophyceae</taxon>
        <taxon>Mamiellales</taxon>
        <taxon>Mamiellaceae</taxon>
        <taxon>Mantoniella</taxon>
    </lineage>
</organism>
<sequence length="539" mass="57306">MSGGGEGSGSEHEPHELRRSFGRNSSYASMRTKSHHLTVVQLDGDADDADACLGSDGSDRSGHNNQNNQNSANGDGSGDGANGWNAEGRSAAAGGSGGGGVGGGQPALSTIDRVRIDTSLTSSKSGASGGSNDGLGGIQGRGGFQGNHHNSFSLESLHNSVDGLQNLETAATTSRHSTSHLDGNWRGGKVMLTGLGAEGKVPFQLLLCNDDGCEVQEPPGRAIRSRLHGVPHSQFSWRETPKNVLIIKKPNDKGTTAVLPQVVEILRQKGIKSWVEPAVHWETGLGATWQQDDDPHLDKIIDFIVCLGGDGTILWVSTLFPKAVPPVISFAMGSLGFLTAFEEDSIPKAIDDVVNGDFFFTQRSRLVAHVVRADGTEEHQRHIVLNEVVIDRGANSTLIDLDVNIDGNPMTKVLADGVMVSTPTGSTAYSLAAGGSMVHPGVSGLLFVPICPHTLSFRPLVLPDSVVLTIRVPETARVEPCASFDGKQQRLLKRGESLVVRAWRYPVPAICNQGESVDWFRAVKSSLLWNMRGSMQKPL</sequence>
<dbReference type="AlphaFoldDB" id="A0A7S0S9E1"/>
<feature type="compositionally biased region" description="Gly residues" evidence="8">
    <location>
        <begin position="127"/>
        <end position="145"/>
    </location>
</feature>
<comment type="similarity">
    <text evidence="1">Belongs to the NAD kinase family.</text>
</comment>
<dbReference type="InterPro" id="IPR017438">
    <property type="entry name" value="ATP-NAD_kinase_N"/>
</dbReference>
<evidence type="ECO:0000256" key="5">
    <source>
        <dbReference type="ARBA" id="ARBA00022840"/>
    </source>
</evidence>
<dbReference type="InterPro" id="IPR017437">
    <property type="entry name" value="ATP-NAD_kinase_PpnK-typ_C"/>
</dbReference>
<dbReference type="InterPro" id="IPR016064">
    <property type="entry name" value="NAD/diacylglycerol_kinase_sf"/>
</dbReference>
<keyword evidence="2" id="KW-0808">Transferase</keyword>
<evidence type="ECO:0008006" key="10">
    <source>
        <dbReference type="Google" id="ProtNLM"/>
    </source>
</evidence>
<dbReference type="GO" id="GO:0005524">
    <property type="term" value="F:ATP binding"/>
    <property type="evidence" value="ECO:0007669"/>
    <property type="project" value="UniProtKB-KW"/>
</dbReference>
<feature type="region of interest" description="Disordered" evidence="8">
    <location>
        <begin position="120"/>
        <end position="151"/>
    </location>
</feature>
<accession>A0A7S0S9E1</accession>
<dbReference type="InterPro" id="IPR002504">
    <property type="entry name" value="NADK"/>
</dbReference>